<name>A0A2H5Y9Q3_9CHLR</name>
<dbReference type="InterPro" id="IPR005790">
    <property type="entry name" value="DNA_polIII_delta"/>
</dbReference>
<dbReference type="AlphaFoldDB" id="A0A2H5Y9Q3"/>
<keyword evidence="6" id="KW-0239">DNA-directed DNA polymerase</keyword>
<evidence type="ECO:0000259" key="10">
    <source>
        <dbReference type="Pfam" id="PF21694"/>
    </source>
</evidence>
<gene>
    <name evidence="11" type="ORF">HRbin22_02461</name>
</gene>
<dbReference type="GO" id="GO:0003887">
    <property type="term" value="F:DNA-directed DNA polymerase activity"/>
    <property type="evidence" value="ECO:0007669"/>
    <property type="project" value="UniProtKB-KW"/>
</dbReference>
<dbReference type="EC" id="2.7.7.7" evidence="1"/>
<keyword evidence="3" id="KW-0808">Transferase</keyword>
<keyword evidence="5" id="KW-0235">DNA replication</keyword>
<dbReference type="PANTHER" id="PTHR34388">
    <property type="entry name" value="DNA POLYMERASE III SUBUNIT DELTA"/>
    <property type="match status" value="1"/>
</dbReference>
<evidence type="ECO:0000313" key="12">
    <source>
        <dbReference type="Proteomes" id="UP000236642"/>
    </source>
</evidence>
<dbReference type="Gene3D" id="1.10.8.60">
    <property type="match status" value="1"/>
</dbReference>
<keyword evidence="4" id="KW-0548">Nucleotidyltransferase</keyword>
<evidence type="ECO:0000256" key="5">
    <source>
        <dbReference type="ARBA" id="ARBA00022705"/>
    </source>
</evidence>
<comment type="catalytic activity">
    <reaction evidence="8">
        <text>DNA(n) + a 2'-deoxyribonucleoside 5'-triphosphate = DNA(n+1) + diphosphate</text>
        <dbReference type="Rhea" id="RHEA:22508"/>
        <dbReference type="Rhea" id="RHEA-COMP:17339"/>
        <dbReference type="Rhea" id="RHEA-COMP:17340"/>
        <dbReference type="ChEBI" id="CHEBI:33019"/>
        <dbReference type="ChEBI" id="CHEBI:61560"/>
        <dbReference type="ChEBI" id="CHEBI:173112"/>
        <dbReference type="EC" id="2.7.7.7"/>
    </reaction>
</comment>
<protein>
    <recommendedName>
        <fullName evidence="2">DNA polymerase III subunit delta</fullName>
        <ecNumber evidence="1">2.7.7.7</ecNumber>
    </recommendedName>
</protein>
<dbReference type="NCBIfam" id="TIGR01128">
    <property type="entry name" value="holA"/>
    <property type="match status" value="1"/>
</dbReference>
<evidence type="ECO:0000256" key="1">
    <source>
        <dbReference type="ARBA" id="ARBA00012417"/>
    </source>
</evidence>
<feature type="domain" description="DNA polymerase III delta subunit-like C-terminal" evidence="10">
    <location>
        <begin position="199"/>
        <end position="315"/>
    </location>
</feature>
<reference evidence="12" key="1">
    <citation type="submission" date="2017-09" db="EMBL/GenBank/DDBJ databases">
        <title>Metaegenomics of thermophilic ammonia-oxidizing enrichment culture.</title>
        <authorList>
            <person name="Kato S."/>
            <person name="Suzuki K."/>
        </authorList>
    </citation>
    <scope>NUCLEOTIDE SEQUENCE [LARGE SCALE GENOMIC DNA]</scope>
</reference>
<sequence>MVIVLHGENELEIEEALVELRRSVGDAAAQSMNVVTLDGRRVTPAELQAACAVMPFLAACRLVIVEGLFTRERRRAREEPAFLEALSDVPPTTLLVLIEPRTLPEDHPLLRWIAAHPDRGEARHFPLPSPRALPEWVMARARRYGGTFTPQAASALAALLTDLRLLDQEIQKLVTWAAGRPVMPQDVERLVPYAAPISLFELTEALGRRDVRRALAALHRLLAEGEHPLGLFGMIVRQFRLMLLMKEQLEKGLSPAEAGNLLGLHPYAARKIAEAVVAFSMPQLEAFYRSLAELDVAIKTGQIPDGVALETFIVSVGRREIA</sequence>
<dbReference type="Gene3D" id="3.40.50.300">
    <property type="entry name" value="P-loop containing nucleotide triphosphate hydrolases"/>
    <property type="match status" value="1"/>
</dbReference>
<comment type="similarity">
    <text evidence="7">Belongs to the DNA polymerase HolA subunit family.</text>
</comment>
<comment type="caution">
    <text evidence="11">The sequence shown here is derived from an EMBL/GenBank/DDBJ whole genome shotgun (WGS) entry which is preliminary data.</text>
</comment>
<dbReference type="PANTHER" id="PTHR34388:SF1">
    <property type="entry name" value="DNA POLYMERASE III SUBUNIT DELTA"/>
    <property type="match status" value="1"/>
</dbReference>
<accession>A0A2H5Y9Q3</accession>
<dbReference type="GO" id="GO:0003677">
    <property type="term" value="F:DNA binding"/>
    <property type="evidence" value="ECO:0007669"/>
    <property type="project" value="InterPro"/>
</dbReference>
<dbReference type="Pfam" id="PF21694">
    <property type="entry name" value="DNA_pol3_delta_C"/>
    <property type="match status" value="1"/>
</dbReference>
<proteinExistence type="inferred from homology"/>
<evidence type="ECO:0000256" key="8">
    <source>
        <dbReference type="ARBA" id="ARBA00049244"/>
    </source>
</evidence>
<evidence type="ECO:0000313" key="11">
    <source>
        <dbReference type="EMBL" id="GBD10196.1"/>
    </source>
</evidence>
<dbReference type="Pfam" id="PF06144">
    <property type="entry name" value="DNA_pol3_delta"/>
    <property type="match status" value="1"/>
</dbReference>
<dbReference type="GO" id="GO:0009360">
    <property type="term" value="C:DNA polymerase III complex"/>
    <property type="evidence" value="ECO:0007669"/>
    <property type="project" value="InterPro"/>
</dbReference>
<dbReference type="GO" id="GO:0006261">
    <property type="term" value="P:DNA-templated DNA replication"/>
    <property type="evidence" value="ECO:0007669"/>
    <property type="project" value="TreeGrafter"/>
</dbReference>
<feature type="domain" description="DNA polymerase III delta N-terminal" evidence="9">
    <location>
        <begin position="5"/>
        <end position="100"/>
    </location>
</feature>
<dbReference type="InterPro" id="IPR048466">
    <property type="entry name" value="DNA_pol3_delta-like_C"/>
</dbReference>
<evidence type="ECO:0000256" key="3">
    <source>
        <dbReference type="ARBA" id="ARBA00022679"/>
    </source>
</evidence>
<dbReference type="SUPFAM" id="SSF48019">
    <property type="entry name" value="post-AAA+ oligomerization domain-like"/>
    <property type="match status" value="1"/>
</dbReference>
<dbReference type="InterPro" id="IPR010372">
    <property type="entry name" value="DNA_pol3_delta_N"/>
</dbReference>
<dbReference type="InterPro" id="IPR008921">
    <property type="entry name" value="DNA_pol3_clamp-load_cplx_C"/>
</dbReference>
<dbReference type="Gene3D" id="1.20.272.10">
    <property type="match status" value="1"/>
</dbReference>
<dbReference type="EMBL" id="BEHY01000123">
    <property type="protein sequence ID" value="GBD10196.1"/>
    <property type="molecule type" value="Genomic_DNA"/>
</dbReference>
<evidence type="ECO:0000256" key="6">
    <source>
        <dbReference type="ARBA" id="ARBA00022932"/>
    </source>
</evidence>
<evidence type="ECO:0000259" key="9">
    <source>
        <dbReference type="Pfam" id="PF06144"/>
    </source>
</evidence>
<dbReference type="InterPro" id="IPR027417">
    <property type="entry name" value="P-loop_NTPase"/>
</dbReference>
<dbReference type="SUPFAM" id="SSF52540">
    <property type="entry name" value="P-loop containing nucleoside triphosphate hydrolases"/>
    <property type="match status" value="1"/>
</dbReference>
<evidence type="ECO:0000256" key="2">
    <source>
        <dbReference type="ARBA" id="ARBA00017703"/>
    </source>
</evidence>
<organism evidence="11 12">
    <name type="scientific">Candidatus Thermoflexus japonica</name>
    <dbReference type="NCBI Taxonomy" id="2035417"/>
    <lineage>
        <taxon>Bacteria</taxon>
        <taxon>Bacillati</taxon>
        <taxon>Chloroflexota</taxon>
        <taxon>Thermoflexia</taxon>
        <taxon>Thermoflexales</taxon>
        <taxon>Thermoflexaceae</taxon>
        <taxon>Thermoflexus</taxon>
    </lineage>
</organism>
<evidence type="ECO:0000256" key="7">
    <source>
        <dbReference type="ARBA" id="ARBA00034754"/>
    </source>
</evidence>
<evidence type="ECO:0000256" key="4">
    <source>
        <dbReference type="ARBA" id="ARBA00022695"/>
    </source>
</evidence>
<dbReference type="Proteomes" id="UP000236642">
    <property type="component" value="Unassembled WGS sequence"/>
</dbReference>